<proteinExistence type="predicted"/>
<accession>A0A6J4VXT9</accession>
<feature type="non-terminal residue" evidence="2">
    <location>
        <position position="478"/>
    </location>
</feature>
<feature type="compositionally biased region" description="Basic residues" evidence="1">
    <location>
        <begin position="405"/>
        <end position="415"/>
    </location>
</feature>
<evidence type="ECO:0000256" key="1">
    <source>
        <dbReference type="SAM" id="MobiDB-lite"/>
    </source>
</evidence>
<feature type="compositionally biased region" description="Basic residues" evidence="1">
    <location>
        <begin position="469"/>
        <end position="478"/>
    </location>
</feature>
<organism evidence="2">
    <name type="scientific">uncultured Thermomicrobiales bacterium</name>
    <dbReference type="NCBI Taxonomy" id="1645740"/>
    <lineage>
        <taxon>Bacteria</taxon>
        <taxon>Pseudomonadati</taxon>
        <taxon>Thermomicrobiota</taxon>
        <taxon>Thermomicrobia</taxon>
        <taxon>Thermomicrobiales</taxon>
        <taxon>environmental samples</taxon>
    </lineage>
</organism>
<feature type="compositionally biased region" description="Low complexity" evidence="1">
    <location>
        <begin position="49"/>
        <end position="61"/>
    </location>
</feature>
<protein>
    <submittedName>
        <fullName evidence="2">L-aspartate oxidase</fullName>
        <ecNumber evidence="2">1.4.3.16</ecNumber>
    </submittedName>
</protein>
<keyword evidence="2" id="KW-0560">Oxidoreductase</keyword>
<feature type="region of interest" description="Disordered" evidence="1">
    <location>
        <begin position="108"/>
        <end position="478"/>
    </location>
</feature>
<feature type="compositionally biased region" description="Gly residues" evidence="1">
    <location>
        <begin position="391"/>
        <end position="404"/>
    </location>
</feature>
<reference evidence="2" key="1">
    <citation type="submission" date="2020-02" db="EMBL/GenBank/DDBJ databases">
        <authorList>
            <person name="Meier V. D."/>
        </authorList>
    </citation>
    <scope>NUCLEOTIDE SEQUENCE</scope>
    <source>
        <strain evidence="2">AVDCRST_MAG88</strain>
    </source>
</reference>
<dbReference type="AlphaFoldDB" id="A0A6J4VXT9"/>
<dbReference type="EC" id="1.4.3.16" evidence="2"/>
<feature type="compositionally biased region" description="Basic and acidic residues" evidence="1">
    <location>
        <begin position="227"/>
        <end position="251"/>
    </location>
</feature>
<feature type="region of interest" description="Disordered" evidence="1">
    <location>
        <begin position="1"/>
        <end position="86"/>
    </location>
</feature>
<feature type="compositionally biased region" description="Basic and acidic residues" evidence="1">
    <location>
        <begin position="27"/>
        <end position="39"/>
    </location>
</feature>
<feature type="non-terminal residue" evidence="2">
    <location>
        <position position="1"/>
    </location>
</feature>
<dbReference type="EMBL" id="CADCWM010001139">
    <property type="protein sequence ID" value="CAA9588919.1"/>
    <property type="molecule type" value="Genomic_DNA"/>
</dbReference>
<feature type="compositionally biased region" description="Basic residues" evidence="1">
    <location>
        <begin position="130"/>
        <end position="142"/>
    </location>
</feature>
<sequence>GHPGRGRGPVPPGRRGGAGARRAGPHPRADRLRRAVQCRERRRRPRPPGAGARGRALAPPHRFLRRPYWQGGRAGADRTGTRRARHHRLRTPYRHRPGEVARRRHGGLRGLCSRHGGGGYRHVPGAARRDARHRGLRPRLRAYHQPPYRDRRRRGPGVPGGGARGRHGVHPVPSDHAVPPGGQVVPDQRGRPRRGRHPAQQGRRVVHGALRRARQPGPARHRGPGHRRGDEADRRPVRVPRCDPAARRRAEVPLPQHLRPLPLVRHRHDQRADPRGSGGALLLRRRRDGSGRAHVAAPPVRVRGGGVDRRPRRQPPRVELAARGPGVEPPRRRVSAPADRAQPFRLRRRAAVPPLPGSRQGGRNRGAAGADPDGDDPLRRHRPHRRAPGTGPDGAFGHRAGGGRAVRHLPPHRGPARAAQPVPGRAAHRPLRPTARGEPRPALQHRPPGAARVRAPRHRPGQREAAGRAARHRGGGAM</sequence>
<gene>
    <name evidence="2" type="ORF">AVDCRST_MAG88-4477</name>
</gene>
<dbReference type="GO" id="GO:0008734">
    <property type="term" value="F:L-aspartate oxidase activity"/>
    <property type="evidence" value="ECO:0007669"/>
    <property type="project" value="UniProtKB-EC"/>
</dbReference>
<evidence type="ECO:0000313" key="2">
    <source>
        <dbReference type="EMBL" id="CAA9588919.1"/>
    </source>
</evidence>
<feature type="compositionally biased region" description="Basic residues" evidence="1">
    <location>
        <begin position="204"/>
        <end position="226"/>
    </location>
</feature>
<name>A0A6J4VXT9_9BACT</name>